<evidence type="ECO:0000256" key="4">
    <source>
        <dbReference type="ARBA" id="ARBA00023163"/>
    </source>
</evidence>
<dbReference type="Pfam" id="PF00196">
    <property type="entry name" value="GerE"/>
    <property type="match status" value="1"/>
</dbReference>
<evidence type="ECO:0000256" key="1">
    <source>
        <dbReference type="ARBA" id="ARBA00022553"/>
    </source>
</evidence>
<keyword evidence="1 5" id="KW-0597">Phosphoprotein</keyword>
<dbReference type="SUPFAM" id="SSF52172">
    <property type="entry name" value="CheY-like"/>
    <property type="match status" value="1"/>
</dbReference>
<keyword evidence="4" id="KW-0804">Transcription</keyword>
<feature type="modified residue" description="4-aspartylphosphate" evidence="5">
    <location>
        <position position="60"/>
    </location>
</feature>
<keyword evidence="3" id="KW-0238">DNA-binding</keyword>
<gene>
    <name evidence="8" type="ORF">NL394_04435</name>
</gene>
<dbReference type="Gene3D" id="3.40.50.2300">
    <property type="match status" value="1"/>
</dbReference>
<dbReference type="AlphaFoldDB" id="A0AAX3EKH2"/>
<dbReference type="SMART" id="SM00448">
    <property type="entry name" value="REC"/>
    <property type="match status" value="1"/>
</dbReference>
<dbReference type="PRINTS" id="PR00038">
    <property type="entry name" value="HTHLUXR"/>
</dbReference>
<evidence type="ECO:0000313" key="8">
    <source>
        <dbReference type="EMBL" id="UYV98483.1"/>
    </source>
</evidence>
<dbReference type="Pfam" id="PF00072">
    <property type="entry name" value="Response_reg"/>
    <property type="match status" value="1"/>
</dbReference>
<dbReference type="SUPFAM" id="SSF46894">
    <property type="entry name" value="C-terminal effector domain of the bipartite response regulators"/>
    <property type="match status" value="1"/>
</dbReference>
<protein>
    <submittedName>
        <fullName evidence="8">Response regulator transcription factor</fullName>
    </submittedName>
</protein>
<dbReference type="PROSITE" id="PS00622">
    <property type="entry name" value="HTH_LUXR_1"/>
    <property type="match status" value="1"/>
</dbReference>
<dbReference type="PROSITE" id="PS50043">
    <property type="entry name" value="HTH_LUXR_2"/>
    <property type="match status" value="1"/>
</dbReference>
<evidence type="ECO:0000256" key="5">
    <source>
        <dbReference type="PROSITE-ProRule" id="PRU00169"/>
    </source>
</evidence>
<evidence type="ECO:0000259" key="7">
    <source>
        <dbReference type="PROSITE" id="PS50110"/>
    </source>
</evidence>
<feature type="domain" description="HTH luxR-type" evidence="6">
    <location>
        <begin position="166"/>
        <end position="231"/>
    </location>
</feature>
<reference evidence="8" key="1">
    <citation type="submission" date="2022-07" db="EMBL/GenBank/DDBJ databases">
        <authorList>
            <person name="Wu T."/>
        </authorList>
    </citation>
    <scope>NUCLEOTIDE SEQUENCE</scope>
    <source>
        <strain evidence="8">SD-1</strain>
    </source>
</reference>
<accession>A0AAX3EKH2</accession>
<dbReference type="SMART" id="SM00421">
    <property type="entry name" value="HTH_LUXR"/>
    <property type="match status" value="1"/>
</dbReference>
<keyword evidence="9" id="KW-1185">Reference proteome</keyword>
<dbReference type="PANTHER" id="PTHR43214:SF24">
    <property type="entry name" value="TRANSCRIPTIONAL REGULATORY PROTEIN NARL-RELATED"/>
    <property type="match status" value="1"/>
</dbReference>
<dbReference type="GO" id="GO:0006355">
    <property type="term" value="P:regulation of DNA-templated transcription"/>
    <property type="evidence" value="ECO:0007669"/>
    <property type="project" value="InterPro"/>
</dbReference>
<dbReference type="InterPro" id="IPR016032">
    <property type="entry name" value="Sig_transdc_resp-reg_C-effctor"/>
</dbReference>
<dbReference type="CDD" id="cd17535">
    <property type="entry name" value="REC_NarL-like"/>
    <property type="match status" value="1"/>
</dbReference>
<dbReference type="GO" id="GO:0003677">
    <property type="term" value="F:DNA binding"/>
    <property type="evidence" value="ECO:0007669"/>
    <property type="project" value="UniProtKB-KW"/>
</dbReference>
<dbReference type="InterPro" id="IPR039420">
    <property type="entry name" value="WalR-like"/>
</dbReference>
<dbReference type="InterPro" id="IPR000792">
    <property type="entry name" value="Tscrpt_reg_LuxR_C"/>
</dbReference>
<dbReference type="PROSITE" id="PS50110">
    <property type="entry name" value="RESPONSE_REGULATORY"/>
    <property type="match status" value="1"/>
</dbReference>
<evidence type="ECO:0000256" key="2">
    <source>
        <dbReference type="ARBA" id="ARBA00023015"/>
    </source>
</evidence>
<proteinExistence type="predicted"/>
<name>A0AAX3EKH2_PAEUR</name>
<dbReference type="Proteomes" id="UP001163293">
    <property type="component" value="Chromosome"/>
</dbReference>
<dbReference type="CDD" id="cd06170">
    <property type="entry name" value="LuxR_C_like"/>
    <property type="match status" value="1"/>
</dbReference>
<dbReference type="InterPro" id="IPR001789">
    <property type="entry name" value="Sig_transdc_resp-reg_receiver"/>
</dbReference>
<dbReference type="InterPro" id="IPR058245">
    <property type="entry name" value="NreC/VraR/RcsB-like_REC"/>
</dbReference>
<feature type="domain" description="Response regulatory" evidence="7">
    <location>
        <begin position="9"/>
        <end position="131"/>
    </location>
</feature>
<evidence type="ECO:0000259" key="6">
    <source>
        <dbReference type="PROSITE" id="PS50043"/>
    </source>
</evidence>
<dbReference type="PANTHER" id="PTHR43214">
    <property type="entry name" value="TWO-COMPONENT RESPONSE REGULATOR"/>
    <property type="match status" value="1"/>
</dbReference>
<evidence type="ECO:0000256" key="3">
    <source>
        <dbReference type="ARBA" id="ARBA00023125"/>
    </source>
</evidence>
<dbReference type="RefSeq" id="WP_069695419.1">
    <property type="nucleotide sequence ID" value="NZ_CP043010.1"/>
</dbReference>
<evidence type="ECO:0000313" key="9">
    <source>
        <dbReference type="Proteomes" id="UP001163293"/>
    </source>
</evidence>
<dbReference type="InterPro" id="IPR011006">
    <property type="entry name" value="CheY-like_superfamily"/>
</dbReference>
<dbReference type="EMBL" id="CP101185">
    <property type="protein sequence ID" value="UYV98483.1"/>
    <property type="molecule type" value="Genomic_DNA"/>
</dbReference>
<keyword evidence="2" id="KW-0805">Transcription regulation</keyword>
<dbReference type="GO" id="GO:0000160">
    <property type="term" value="P:phosphorelay signal transduction system"/>
    <property type="evidence" value="ECO:0007669"/>
    <property type="project" value="InterPro"/>
</dbReference>
<sequence>MGGDTDRIRVVLVDDEELIRAGLALVLASEPDIDVIGEAGEGTSGINAIASLRPDVVVMDVRMRGTDGVTATRLLNSEEYEAEHGTPPPVLILTTFGDDEDVDSALRSGAAEFLLKNSAPQILAAAIRALARGEGWIDSSVTRSLLRQFSNASGPDSNQVRRRLTGPAELRNLTQREQEVLAAMARGLKNSQIAKELFLSETTVKSHVHRILMKLGLNDRSQAVAVAFRSGLVGPEGK</sequence>
<organism evidence="8 9">
    <name type="scientific">Paenarthrobacter ureafaciens</name>
    <dbReference type="NCBI Taxonomy" id="37931"/>
    <lineage>
        <taxon>Bacteria</taxon>
        <taxon>Bacillati</taxon>
        <taxon>Actinomycetota</taxon>
        <taxon>Actinomycetes</taxon>
        <taxon>Micrococcales</taxon>
        <taxon>Micrococcaceae</taxon>
        <taxon>Paenarthrobacter</taxon>
    </lineage>
</organism>